<reference evidence="1 2" key="1">
    <citation type="submission" date="2016-03" db="EMBL/GenBank/DDBJ databases">
        <title>Acetic acid bacteria sequencing.</title>
        <authorList>
            <person name="Brandt J."/>
            <person name="Jakob F."/>
            <person name="Vogel R.F."/>
        </authorList>
    </citation>
    <scope>NUCLEOTIDE SEQUENCE [LARGE SCALE GENOMIC DNA]</scope>
    <source>
        <strain evidence="1 2">NBRC 101099</strain>
    </source>
</reference>
<dbReference type="InterPro" id="IPR001763">
    <property type="entry name" value="Rhodanese-like_dom"/>
</dbReference>
<dbReference type="RefSeq" id="WP_077805803.1">
    <property type="nucleotide sequence ID" value="NZ_BJXS01000004.1"/>
</dbReference>
<dbReference type="PROSITE" id="PS50206">
    <property type="entry name" value="RHODANESE_3"/>
    <property type="match status" value="1"/>
</dbReference>
<keyword evidence="2" id="KW-1185">Reference proteome</keyword>
<dbReference type="STRING" id="320497.A0U93_01485"/>
<dbReference type="SUPFAM" id="SSF52821">
    <property type="entry name" value="Rhodanese/Cell cycle control phosphatase"/>
    <property type="match status" value="1"/>
</dbReference>
<protein>
    <submittedName>
        <fullName evidence="1">Uncharacterized protein</fullName>
    </submittedName>
</protein>
<organism evidence="1 2">
    <name type="scientific">Neoasaia chiangmaiensis</name>
    <dbReference type="NCBI Taxonomy" id="320497"/>
    <lineage>
        <taxon>Bacteria</taxon>
        <taxon>Pseudomonadati</taxon>
        <taxon>Pseudomonadota</taxon>
        <taxon>Alphaproteobacteria</taxon>
        <taxon>Acetobacterales</taxon>
        <taxon>Acetobacteraceae</taxon>
        <taxon>Neoasaia</taxon>
    </lineage>
</organism>
<evidence type="ECO:0000313" key="2">
    <source>
        <dbReference type="Proteomes" id="UP000188604"/>
    </source>
</evidence>
<dbReference type="SMART" id="SM00450">
    <property type="entry name" value="RHOD"/>
    <property type="match status" value="1"/>
</dbReference>
<name>A0A1U9KM84_9PROT</name>
<gene>
    <name evidence="1" type="ORF">A0U93_01485</name>
</gene>
<evidence type="ECO:0000313" key="1">
    <source>
        <dbReference type="EMBL" id="AQS86840.1"/>
    </source>
</evidence>
<dbReference type="KEGG" id="nch:A0U93_01485"/>
<dbReference type="InterPro" id="IPR036873">
    <property type="entry name" value="Rhodanese-like_dom_sf"/>
</dbReference>
<sequence length="132" mass="14662">MAERISAKEAWHALETNPQAVLIDVRTPEEWRVTGVPDLSAMARDVVLLTWNPYDAGAFAAALQRHVPDRQTPVYFICRSGARSQMTADLAEHLTYETSVNVVEGFEGPPDDTGRRGTVCGWQAENLPIRQV</sequence>
<dbReference type="PANTHER" id="PTHR47377">
    <property type="entry name" value="RHODANESE-LIKE DOMAIN-CONTAINING PROTEIN 4, CHLOROPLASTIC"/>
    <property type="match status" value="1"/>
</dbReference>
<dbReference type="EMBL" id="CP014691">
    <property type="protein sequence ID" value="AQS86840.1"/>
    <property type="molecule type" value="Genomic_DNA"/>
</dbReference>
<dbReference type="InterPro" id="IPR044240">
    <property type="entry name" value="STR4-like"/>
</dbReference>
<dbReference type="Proteomes" id="UP000188604">
    <property type="component" value="Chromosome"/>
</dbReference>
<dbReference type="Pfam" id="PF00581">
    <property type="entry name" value="Rhodanese"/>
    <property type="match status" value="1"/>
</dbReference>
<accession>A0A1U9KM84</accession>
<dbReference type="PANTHER" id="PTHR47377:SF1">
    <property type="entry name" value="RHODANESE-LIKE DOMAIN-CONTAINING PROTEIN 4, CHLOROPLASTIC"/>
    <property type="match status" value="1"/>
</dbReference>
<dbReference type="OrthoDB" id="9815890at2"/>
<dbReference type="Gene3D" id="3.40.250.10">
    <property type="entry name" value="Rhodanese-like domain"/>
    <property type="match status" value="1"/>
</dbReference>
<proteinExistence type="predicted"/>
<dbReference type="AlphaFoldDB" id="A0A1U9KM84"/>